<dbReference type="Proteomes" id="UP000472273">
    <property type="component" value="Unplaced"/>
</dbReference>
<dbReference type="PROSITE" id="PS50222">
    <property type="entry name" value="EF_HAND_2"/>
    <property type="match status" value="2"/>
</dbReference>
<dbReference type="SMART" id="SM00054">
    <property type="entry name" value="EFh"/>
    <property type="match status" value="2"/>
</dbReference>
<feature type="domain" description="EF-hand" evidence="1">
    <location>
        <begin position="92"/>
        <end position="127"/>
    </location>
</feature>
<dbReference type="SUPFAM" id="SSF47473">
    <property type="entry name" value="EF-hand"/>
    <property type="match status" value="1"/>
</dbReference>
<accession>A0A670YD77</accession>
<dbReference type="InterPro" id="IPR002048">
    <property type="entry name" value="EF_hand_dom"/>
</dbReference>
<dbReference type="GeneTree" id="ENSGT00390000004917"/>
<dbReference type="InterPro" id="IPR011992">
    <property type="entry name" value="EF-hand-dom_pair"/>
</dbReference>
<dbReference type="Ensembl" id="ENSPTXT00000007644.1">
    <property type="protein sequence ID" value="ENSPTXP00000007392.1"/>
    <property type="gene ID" value="ENSPTXG00000005373.1"/>
</dbReference>
<dbReference type="Gene3D" id="1.10.238.10">
    <property type="entry name" value="EF-hand"/>
    <property type="match status" value="2"/>
</dbReference>
<feature type="domain" description="EF-hand" evidence="1">
    <location>
        <begin position="19"/>
        <end position="54"/>
    </location>
</feature>
<dbReference type="AlphaFoldDB" id="A0A670YD77"/>
<proteinExistence type="predicted"/>
<reference evidence="2" key="2">
    <citation type="submission" date="2025-09" db="UniProtKB">
        <authorList>
            <consortium name="Ensembl"/>
        </authorList>
    </citation>
    <scope>IDENTIFICATION</scope>
</reference>
<evidence type="ECO:0000259" key="1">
    <source>
        <dbReference type="PROSITE" id="PS50222"/>
    </source>
</evidence>
<gene>
    <name evidence="2" type="primary">EFCAB11</name>
</gene>
<keyword evidence="3" id="KW-1185">Reference proteome</keyword>
<dbReference type="GO" id="GO:0005509">
    <property type="term" value="F:calcium ion binding"/>
    <property type="evidence" value="ECO:0007669"/>
    <property type="project" value="InterPro"/>
</dbReference>
<organism evidence="2 3">
    <name type="scientific">Pseudonaja textilis</name>
    <name type="common">Eastern brown snake</name>
    <dbReference type="NCBI Taxonomy" id="8673"/>
    <lineage>
        <taxon>Eukaryota</taxon>
        <taxon>Metazoa</taxon>
        <taxon>Chordata</taxon>
        <taxon>Craniata</taxon>
        <taxon>Vertebrata</taxon>
        <taxon>Euteleostomi</taxon>
        <taxon>Lepidosauria</taxon>
        <taxon>Squamata</taxon>
        <taxon>Bifurcata</taxon>
        <taxon>Unidentata</taxon>
        <taxon>Episquamata</taxon>
        <taxon>Toxicofera</taxon>
        <taxon>Serpentes</taxon>
        <taxon>Colubroidea</taxon>
        <taxon>Elapidae</taxon>
        <taxon>Hydrophiinae</taxon>
        <taxon>Pseudonaja</taxon>
    </lineage>
</organism>
<protein>
    <submittedName>
        <fullName evidence="2">EF-hand calcium binding domain 11</fullName>
    </submittedName>
</protein>
<sequence>MCAAANEAAKSKDCPAVKYRKKRWLEVFEACDENNKGYLNREDYKVAIVMLFGYKPSKVEVDSVMASVKQNPFGLSLEEFLNLMTTKKVVHFYHSEIRRLFMSFDRQCRGFLSFEDFKKAFSIVAPKLPERIIVEAFSFQRDQEDVGCKKCSQITLAKGNGGLWQCSGSCLTSCHCSNFKI</sequence>
<name>A0A670YD77_PSETE</name>
<evidence type="ECO:0000313" key="3">
    <source>
        <dbReference type="Proteomes" id="UP000472273"/>
    </source>
</evidence>
<reference evidence="2" key="1">
    <citation type="submission" date="2025-08" db="UniProtKB">
        <authorList>
            <consortium name="Ensembl"/>
        </authorList>
    </citation>
    <scope>IDENTIFICATION</scope>
</reference>
<evidence type="ECO:0000313" key="2">
    <source>
        <dbReference type="Ensembl" id="ENSPTXP00000007392.1"/>
    </source>
</evidence>